<dbReference type="GO" id="GO:0030246">
    <property type="term" value="F:carbohydrate binding"/>
    <property type="evidence" value="ECO:0007669"/>
    <property type="project" value="InterPro"/>
</dbReference>
<reference evidence="1" key="2">
    <citation type="submission" date="2023-06" db="EMBL/GenBank/DDBJ databases">
        <authorList>
            <person name="Swenson N.G."/>
            <person name="Wegrzyn J.L."/>
            <person name="Mcevoy S.L."/>
        </authorList>
    </citation>
    <scope>NUCLEOTIDE SEQUENCE</scope>
    <source>
        <strain evidence="1">NS2018</strain>
        <tissue evidence="1">Leaf</tissue>
    </source>
</reference>
<proteinExistence type="predicted"/>
<dbReference type="InterPro" id="IPR025886">
    <property type="entry name" value="PP2-like"/>
</dbReference>
<gene>
    <name evidence="1" type="ORF">LWI29_032527</name>
</gene>
<keyword evidence="2" id="KW-1185">Reference proteome</keyword>
<evidence type="ECO:0000313" key="1">
    <source>
        <dbReference type="EMBL" id="KAK0602347.1"/>
    </source>
</evidence>
<dbReference type="Pfam" id="PF14299">
    <property type="entry name" value="PP2"/>
    <property type="match status" value="1"/>
</dbReference>
<comment type="caution">
    <text evidence="1">The sequence shown here is derived from an EMBL/GenBank/DDBJ whole genome shotgun (WGS) entry which is preliminary data.</text>
</comment>
<evidence type="ECO:0000313" key="2">
    <source>
        <dbReference type="Proteomes" id="UP001168877"/>
    </source>
</evidence>
<dbReference type="PANTHER" id="PTHR48478">
    <property type="entry name" value="LECTIN-LIKE"/>
    <property type="match status" value="1"/>
</dbReference>
<dbReference type="AlphaFoldDB" id="A0AA39SZ16"/>
<protein>
    <submittedName>
        <fullName evidence="1">Uncharacterized protein</fullName>
    </submittedName>
</protein>
<dbReference type="Proteomes" id="UP001168877">
    <property type="component" value="Unassembled WGS sequence"/>
</dbReference>
<dbReference type="EMBL" id="JAUESC010000003">
    <property type="protein sequence ID" value="KAK0602347.1"/>
    <property type="molecule type" value="Genomic_DNA"/>
</dbReference>
<dbReference type="InterPro" id="IPR052147">
    <property type="entry name" value="PP2-like/Lectin"/>
</dbReference>
<organism evidence="1 2">
    <name type="scientific">Acer saccharum</name>
    <name type="common">Sugar maple</name>
    <dbReference type="NCBI Taxonomy" id="4024"/>
    <lineage>
        <taxon>Eukaryota</taxon>
        <taxon>Viridiplantae</taxon>
        <taxon>Streptophyta</taxon>
        <taxon>Embryophyta</taxon>
        <taxon>Tracheophyta</taxon>
        <taxon>Spermatophyta</taxon>
        <taxon>Magnoliopsida</taxon>
        <taxon>eudicotyledons</taxon>
        <taxon>Gunneridae</taxon>
        <taxon>Pentapetalae</taxon>
        <taxon>rosids</taxon>
        <taxon>malvids</taxon>
        <taxon>Sapindales</taxon>
        <taxon>Sapindaceae</taxon>
        <taxon>Hippocastanoideae</taxon>
        <taxon>Acereae</taxon>
        <taxon>Acer</taxon>
    </lineage>
</organism>
<dbReference type="PANTHER" id="PTHR48478:SF1">
    <property type="entry name" value="LECTIN-LIKE"/>
    <property type="match status" value="1"/>
</dbReference>
<reference evidence="1" key="1">
    <citation type="journal article" date="2022" name="Plant J.">
        <title>Strategies of tolerance reflected in two North American maple genomes.</title>
        <authorList>
            <person name="McEvoy S.L."/>
            <person name="Sezen U.U."/>
            <person name="Trouern-Trend A."/>
            <person name="McMahon S.M."/>
            <person name="Schaberg P.G."/>
            <person name="Yang J."/>
            <person name="Wegrzyn J.L."/>
            <person name="Swenson N.G."/>
        </authorList>
    </citation>
    <scope>NUCLEOTIDE SEQUENCE</scope>
    <source>
        <strain evidence="1">NS2018</strain>
    </source>
</reference>
<sequence>MKFKAAAAATRNLLVNLTSNKTSEDFLEHKSKKKWIDNKSGCHCFMLYSRSLYITCGHSQYWTWNCFKETSDDNIEVAKLSHVCWLDVRGKFRISDLSPGIVYEVVYVVKLTKGASGWEFPITLRLSLPSGEVQDRQVSLLEKPRGKWIELNVGNFLTRTGETREVCFDIYQHGGHWKTGLIIRGAILRPQHHSTP</sequence>
<name>A0AA39SZ16_ACESA</name>
<accession>A0AA39SZ16</accession>